<dbReference type="EMBL" id="JACXVP010000011">
    <property type="protein sequence ID" value="KAG5575051.1"/>
    <property type="molecule type" value="Genomic_DNA"/>
</dbReference>
<comment type="caution">
    <text evidence="2">The sequence shown here is derived from an EMBL/GenBank/DDBJ whole genome shotgun (WGS) entry which is preliminary data.</text>
</comment>
<dbReference type="OrthoDB" id="1329239at2759"/>
<dbReference type="Proteomes" id="UP000824120">
    <property type="component" value="Chromosome 11"/>
</dbReference>
<accession>A0A9J5WGX9</accession>
<sequence>MILELKDGLLQLGSILRLIVALSVFNVVSFTWFILHVLGELIHESSILSVVDKASVKQGRYMRNRLNVITLLVLKAADRKFTDIGLKNTAHVLVFSLQYDFVKHEFWMHKFKDAYWSSTCFLLDFHSCITTQQNKTKTNNVRFTCSFAAPPSRIADIFFCNKLESSTTTCVSEPLTTICSICP</sequence>
<proteinExistence type="predicted"/>
<evidence type="ECO:0000313" key="2">
    <source>
        <dbReference type="EMBL" id="KAG5575051.1"/>
    </source>
</evidence>
<protein>
    <submittedName>
        <fullName evidence="2">Uncharacterized protein</fullName>
    </submittedName>
</protein>
<keyword evidence="1" id="KW-0812">Transmembrane</keyword>
<dbReference type="AlphaFoldDB" id="A0A9J5WGX9"/>
<reference evidence="2 3" key="1">
    <citation type="submission" date="2020-09" db="EMBL/GenBank/DDBJ databases">
        <title>De no assembly of potato wild relative species, Solanum commersonii.</title>
        <authorList>
            <person name="Cho K."/>
        </authorList>
    </citation>
    <scope>NUCLEOTIDE SEQUENCE [LARGE SCALE GENOMIC DNA]</scope>
    <source>
        <strain evidence="2">LZ3.2</strain>
        <tissue evidence="2">Leaf</tissue>
    </source>
</reference>
<keyword evidence="3" id="KW-1185">Reference proteome</keyword>
<name>A0A9J5WGX9_SOLCO</name>
<feature type="transmembrane region" description="Helical" evidence="1">
    <location>
        <begin position="15"/>
        <end position="38"/>
    </location>
</feature>
<evidence type="ECO:0000256" key="1">
    <source>
        <dbReference type="SAM" id="Phobius"/>
    </source>
</evidence>
<organism evidence="2 3">
    <name type="scientific">Solanum commersonii</name>
    <name type="common">Commerson's wild potato</name>
    <name type="synonym">Commerson's nightshade</name>
    <dbReference type="NCBI Taxonomy" id="4109"/>
    <lineage>
        <taxon>Eukaryota</taxon>
        <taxon>Viridiplantae</taxon>
        <taxon>Streptophyta</taxon>
        <taxon>Embryophyta</taxon>
        <taxon>Tracheophyta</taxon>
        <taxon>Spermatophyta</taxon>
        <taxon>Magnoliopsida</taxon>
        <taxon>eudicotyledons</taxon>
        <taxon>Gunneridae</taxon>
        <taxon>Pentapetalae</taxon>
        <taxon>asterids</taxon>
        <taxon>lamiids</taxon>
        <taxon>Solanales</taxon>
        <taxon>Solanaceae</taxon>
        <taxon>Solanoideae</taxon>
        <taxon>Solaneae</taxon>
        <taxon>Solanum</taxon>
    </lineage>
</organism>
<evidence type="ECO:0000313" key="3">
    <source>
        <dbReference type="Proteomes" id="UP000824120"/>
    </source>
</evidence>
<keyword evidence="1" id="KW-0472">Membrane</keyword>
<keyword evidence="1" id="KW-1133">Transmembrane helix</keyword>
<gene>
    <name evidence="2" type="ORF">H5410_055185</name>
</gene>